<dbReference type="RefSeq" id="XP_031555716.1">
    <property type="nucleotide sequence ID" value="XM_031699856.1"/>
</dbReference>
<evidence type="ECO:0000256" key="1">
    <source>
        <dbReference type="SAM" id="Coils"/>
    </source>
</evidence>
<sequence length="417" mass="47799">MENSSLSGSSSGNQLQVLQDIVEFLEGIEQSVELLKSKINSLSAKYPITAQEKRLNQLIEKIQRDVQERVAMEKLLRETTMSVEESTTPSSSVGTEESFPIPSPPQEVDYPVILYNSYCLRRRTVDQVGKLGQTLPRKKKVKVMGINVETLTNDKYDREKRAGEWTKELVTVLQNGQDYKTEKLDSENVAPNAQAIVLDIGKTNFKKGSIPIFFFESQMGDLIVSPEKIFLSPKEYAQLRGYDPNERLEIAMKVAAANYEYWSSVYYKGLRNKEKDPMQQSLVKEYLRHYIKDPLNSKGLIFYYQINKSCCHQQIQCQSYIGKCEGSLVEKLREIHEESDQEKPSLLKLALKSKLLYSEENEVGDIAKKNVVLILDFGYTEEFVEKYKDRLDKGDRLSVLQKNYVEYFGARSPIGLN</sequence>
<evidence type="ECO:0000256" key="2">
    <source>
        <dbReference type="SAM" id="MobiDB-lite"/>
    </source>
</evidence>
<accession>A0A6P8HIN9</accession>
<feature type="region of interest" description="Disordered" evidence="2">
    <location>
        <begin position="79"/>
        <end position="102"/>
    </location>
</feature>
<dbReference type="InParanoid" id="A0A6P8HIN9"/>
<reference evidence="4" key="1">
    <citation type="submission" date="2025-08" db="UniProtKB">
        <authorList>
            <consortium name="RefSeq"/>
        </authorList>
    </citation>
    <scope>IDENTIFICATION</scope>
    <source>
        <tissue evidence="4">Tentacle</tissue>
    </source>
</reference>
<keyword evidence="3" id="KW-1185">Reference proteome</keyword>
<evidence type="ECO:0000313" key="4">
    <source>
        <dbReference type="RefSeq" id="XP_031555716.1"/>
    </source>
</evidence>
<organism evidence="3 4">
    <name type="scientific">Actinia tenebrosa</name>
    <name type="common">Australian red waratah sea anemone</name>
    <dbReference type="NCBI Taxonomy" id="6105"/>
    <lineage>
        <taxon>Eukaryota</taxon>
        <taxon>Metazoa</taxon>
        <taxon>Cnidaria</taxon>
        <taxon>Anthozoa</taxon>
        <taxon>Hexacorallia</taxon>
        <taxon>Actiniaria</taxon>
        <taxon>Actiniidae</taxon>
        <taxon>Actinia</taxon>
    </lineage>
</organism>
<dbReference type="Proteomes" id="UP000515163">
    <property type="component" value="Unplaced"/>
</dbReference>
<proteinExistence type="predicted"/>
<dbReference type="AlphaFoldDB" id="A0A6P8HIN9"/>
<feature type="compositionally biased region" description="Low complexity" evidence="2">
    <location>
        <begin position="79"/>
        <end position="98"/>
    </location>
</feature>
<feature type="coiled-coil region" evidence="1">
    <location>
        <begin position="25"/>
        <end position="68"/>
    </location>
</feature>
<dbReference type="OrthoDB" id="5965981at2759"/>
<dbReference type="KEGG" id="aten:116292514"/>
<dbReference type="GeneID" id="116292514"/>
<protein>
    <submittedName>
        <fullName evidence="4">Uncharacterized protein LOC116292514</fullName>
    </submittedName>
</protein>
<keyword evidence="1" id="KW-0175">Coiled coil</keyword>
<gene>
    <name evidence="4" type="primary">LOC116292514</name>
</gene>
<name>A0A6P8HIN9_ACTTE</name>
<evidence type="ECO:0000313" key="3">
    <source>
        <dbReference type="Proteomes" id="UP000515163"/>
    </source>
</evidence>